<dbReference type="RefSeq" id="WP_209468565.1">
    <property type="nucleotide sequence ID" value="NZ_BAABDR010000055.1"/>
</dbReference>
<proteinExistence type="predicted"/>
<evidence type="ECO:0000256" key="1">
    <source>
        <dbReference type="SAM" id="MobiDB-lite"/>
    </source>
</evidence>
<evidence type="ECO:0000313" key="2">
    <source>
        <dbReference type="EMBL" id="MBP2060117.1"/>
    </source>
</evidence>
<evidence type="ECO:0000313" key="3">
    <source>
        <dbReference type="Proteomes" id="UP000756710"/>
    </source>
</evidence>
<gene>
    <name evidence="2" type="ORF">J2Z30_001115</name>
</gene>
<dbReference type="EMBL" id="JAGGLR010000002">
    <property type="protein sequence ID" value="MBP2060117.1"/>
    <property type="molecule type" value="Genomic_DNA"/>
</dbReference>
<protein>
    <submittedName>
        <fullName evidence="2">Uncharacterized protein</fullName>
    </submittedName>
</protein>
<keyword evidence="3" id="KW-1185">Reference proteome</keyword>
<comment type="caution">
    <text evidence="2">The sequence shown here is derived from an EMBL/GenBank/DDBJ whole genome shotgun (WGS) entry which is preliminary data.</text>
</comment>
<sequence>MSARIAVTLPAADGGARRGLLDAELGRRTVDEAPMESASSRARTWPPPVPTRFRGRGLDG</sequence>
<dbReference type="Proteomes" id="UP000756710">
    <property type="component" value="Unassembled WGS sequence"/>
</dbReference>
<accession>A0ABS4MK93</accession>
<organism evidence="2 3">
    <name type="scientific">Streptomyces iranensis</name>
    <dbReference type="NCBI Taxonomy" id="576784"/>
    <lineage>
        <taxon>Bacteria</taxon>
        <taxon>Bacillati</taxon>
        <taxon>Actinomycetota</taxon>
        <taxon>Actinomycetes</taxon>
        <taxon>Kitasatosporales</taxon>
        <taxon>Streptomycetaceae</taxon>
        <taxon>Streptomyces</taxon>
        <taxon>Streptomyces violaceusniger group</taxon>
    </lineage>
</organism>
<reference evidence="2 3" key="1">
    <citation type="submission" date="2021-03" db="EMBL/GenBank/DDBJ databases">
        <title>Genomic Encyclopedia of Type Strains, Phase IV (KMG-IV): sequencing the most valuable type-strain genomes for metagenomic binning, comparative biology and taxonomic classification.</title>
        <authorList>
            <person name="Goeker M."/>
        </authorList>
    </citation>
    <scope>NUCLEOTIDE SEQUENCE [LARGE SCALE GENOMIC DNA]</scope>
    <source>
        <strain evidence="2 3">DSM 41954</strain>
    </source>
</reference>
<feature type="region of interest" description="Disordered" evidence="1">
    <location>
        <begin position="32"/>
        <end position="60"/>
    </location>
</feature>
<name>A0ABS4MK93_9ACTN</name>